<dbReference type="RefSeq" id="WP_182458775.1">
    <property type="nucleotide sequence ID" value="NZ_CP059732.1"/>
</dbReference>
<evidence type="ECO:0000256" key="3">
    <source>
        <dbReference type="ARBA" id="ARBA00022452"/>
    </source>
</evidence>
<dbReference type="AlphaFoldDB" id="A0A7G5GRK1"/>
<comment type="similarity">
    <text evidence="9">Belongs to the bacterial gasdermin family.</text>
</comment>
<dbReference type="EMBL" id="CP059732">
    <property type="protein sequence ID" value="QMW01493.1"/>
    <property type="molecule type" value="Genomic_DNA"/>
</dbReference>
<dbReference type="Pfam" id="PF26164">
    <property type="entry name" value="Bact_GSDM"/>
    <property type="match status" value="1"/>
</dbReference>
<evidence type="ECO:0000313" key="13">
    <source>
        <dbReference type="Proteomes" id="UP000515369"/>
    </source>
</evidence>
<dbReference type="KEGG" id="sfol:H3H32_26555"/>
<evidence type="ECO:0000256" key="10">
    <source>
        <dbReference type="ARBA" id="ARBA00093798"/>
    </source>
</evidence>
<evidence type="ECO:0000256" key="9">
    <source>
        <dbReference type="ARBA" id="ARBA00093769"/>
    </source>
</evidence>
<keyword evidence="4" id="KW-1003">Cell membrane</keyword>
<gene>
    <name evidence="12" type="ORF">H3H32_26555</name>
</gene>
<reference evidence="12 13" key="1">
    <citation type="submission" date="2020-07" db="EMBL/GenBank/DDBJ databases">
        <title>Spirosoma foliorum sp. nov., isolated from the leaves on the Nejang mountain Korea, Republic of.</title>
        <authorList>
            <person name="Ho H."/>
            <person name="Lee Y.-J."/>
            <person name="Nurcahyanto D.-A."/>
            <person name="Kim S.-G."/>
        </authorList>
    </citation>
    <scope>NUCLEOTIDE SEQUENCE [LARGE SCALE GENOMIC DNA]</scope>
    <source>
        <strain evidence="12 13">PL0136</strain>
    </source>
</reference>
<keyword evidence="5" id="KW-0963">Cytoplasm</keyword>
<keyword evidence="7" id="KW-0051">Antiviral defense</keyword>
<evidence type="ECO:0000256" key="8">
    <source>
        <dbReference type="ARBA" id="ARBA00023136"/>
    </source>
</evidence>
<name>A0A7G5GRK1_9BACT</name>
<keyword evidence="13" id="KW-1185">Reference proteome</keyword>
<evidence type="ECO:0000313" key="12">
    <source>
        <dbReference type="EMBL" id="QMW01493.1"/>
    </source>
</evidence>
<protein>
    <recommendedName>
        <fullName evidence="10">Gasdermin bGSDM</fullName>
    </recommendedName>
    <alternativeName>
        <fullName evidence="11">Bacterial gasdermin</fullName>
    </alternativeName>
</protein>
<evidence type="ECO:0000256" key="2">
    <source>
        <dbReference type="ARBA" id="ARBA00004651"/>
    </source>
</evidence>
<keyword evidence="8" id="KW-0472">Membrane</keyword>
<keyword evidence="6" id="KW-0812">Transmembrane</keyword>
<keyword evidence="3" id="KW-1134">Transmembrane beta strand</keyword>
<evidence type="ECO:0000256" key="7">
    <source>
        <dbReference type="ARBA" id="ARBA00023118"/>
    </source>
</evidence>
<sequence>MAICKEKLVNYLEGIGYNLVRLPRTNIQNLDIIIKNENSYENLGSLSRVWSSSQTVPQPKTDGTAANIQQKQTSLIDVSVGLKALEGIFSGMGFAVPELNLAFSNVKKMTIKFNNVTVSTIAPFEIGAYLKSTDSSKLDVDNPFVKYFLDDECPIYIISEIIKSNSITIDAYLDSKTSGSLDIGILQNAIKSSPKVSFEKESDSSITYEGNEQLVFGFKCYQIGYFESGWGIEGMGDGVFLSIGSHSAVPKTVKLEEFRKVDIKDKM</sequence>
<evidence type="ECO:0000256" key="4">
    <source>
        <dbReference type="ARBA" id="ARBA00022475"/>
    </source>
</evidence>
<proteinExistence type="inferred from homology"/>
<accession>A0A7G5GRK1</accession>
<evidence type="ECO:0000256" key="1">
    <source>
        <dbReference type="ARBA" id="ARBA00004496"/>
    </source>
</evidence>
<evidence type="ECO:0000256" key="5">
    <source>
        <dbReference type="ARBA" id="ARBA00022490"/>
    </source>
</evidence>
<comment type="subcellular location">
    <subcellularLocation>
        <location evidence="2">Cell membrane</location>
        <topology evidence="2">Multi-pass membrane protein</topology>
    </subcellularLocation>
    <subcellularLocation>
        <location evidence="1">Cytoplasm</location>
    </subcellularLocation>
</comment>
<dbReference type="InterPro" id="IPR058978">
    <property type="entry name" value="GSDM_bact-type"/>
</dbReference>
<evidence type="ECO:0000256" key="11">
    <source>
        <dbReference type="ARBA" id="ARBA00093802"/>
    </source>
</evidence>
<evidence type="ECO:0000256" key="6">
    <source>
        <dbReference type="ARBA" id="ARBA00022692"/>
    </source>
</evidence>
<organism evidence="12 13">
    <name type="scientific">Spirosoma foliorum</name>
    <dbReference type="NCBI Taxonomy" id="2710596"/>
    <lineage>
        <taxon>Bacteria</taxon>
        <taxon>Pseudomonadati</taxon>
        <taxon>Bacteroidota</taxon>
        <taxon>Cytophagia</taxon>
        <taxon>Cytophagales</taxon>
        <taxon>Cytophagaceae</taxon>
        <taxon>Spirosoma</taxon>
    </lineage>
</organism>
<dbReference type="Proteomes" id="UP000515369">
    <property type="component" value="Chromosome"/>
</dbReference>